<dbReference type="RefSeq" id="WP_230504615.1">
    <property type="nucleotide sequence ID" value="NZ_CAKJTJ010000042.1"/>
</dbReference>
<dbReference type="Gene3D" id="3.30.420.10">
    <property type="entry name" value="Ribonuclease H-like superfamily/Ribonuclease H"/>
    <property type="match status" value="1"/>
</dbReference>
<evidence type="ECO:0000313" key="4">
    <source>
        <dbReference type="Proteomes" id="UP000789833"/>
    </source>
</evidence>
<dbReference type="InterPro" id="IPR025948">
    <property type="entry name" value="HTH-like_dom"/>
</dbReference>
<dbReference type="InterPro" id="IPR001584">
    <property type="entry name" value="Integrase_cat-core"/>
</dbReference>
<dbReference type="NCBIfam" id="NF033516">
    <property type="entry name" value="transpos_IS3"/>
    <property type="match status" value="1"/>
</dbReference>
<dbReference type="InterPro" id="IPR048020">
    <property type="entry name" value="Transpos_IS3"/>
</dbReference>
<keyword evidence="4" id="KW-1185">Reference proteome</keyword>
<dbReference type="PANTHER" id="PTHR46889">
    <property type="entry name" value="TRANSPOSASE INSF FOR INSERTION SEQUENCE IS3B-RELATED"/>
    <property type="match status" value="1"/>
</dbReference>
<proteinExistence type="predicted"/>
<protein>
    <submittedName>
        <fullName evidence="3">IS3 family transposase ISBth8</fullName>
    </submittedName>
</protein>
<dbReference type="PANTHER" id="PTHR46889:SF4">
    <property type="entry name" value="TRANSPOSASE INSO FOR INSERTION SEQUENCE ELEMENT IS911B-RELATED"/>
    <property type="match status" value="1"/>
</dbReference>
<organism evidence="3 4">
    <name type="scientific">Sutcliffiella rhizosphaerae</name>
    <dbReference type="NCBI Taxonomy" id="2880967"/>
    <lineage>
        <taxon>Bacteria</taxon>
        <taxon>Bacillati</taxon>
        <taxon>Bacillota</taxon>
        <taxon>Bacilli</taxon>
        <taxon>Bacillales</taxon>
        <taxon>Bacillaceae</taxon>
        <taxon>Sutcliffiella</taxon>
    </lineage>
</organism>
<dbReference type="Proteomes" id="UP000789833">
    <property type="component" value="Unassembled WGS sequence"/>
</dbReference>
<dbReference type="SUPFAM" id="SSF53098">
    <property type="entry name" value="Ribonuclease H-like"/>
    <property type="match status" value="1"/>
</dbReference>
<evidence type="ECO:0000259" key="2">
    <source>
        <dbReference type="PROSITE" id="PS50994"/>
    </source>
</evidence>
<comment type="function">
    <text evidence="1">Involved in the transposition of the insertion sequence.</text>
</comment>
<dbReference type="InterPro" id="IPR012337">
    <property type="entry name" value="RNaseH-like_sf"/>
</dbReference>
<dbReference type="EMBL" id="CAKJTJ010000042">
    <property type="protein sequence ID" value="CAG9623296.1"/>
    <property type="molecule type" value="Genomic_DNA"/>
</dbReference>
<feature type="domain" description="Integrase catalytic" evidence="2">
    <location>
        <begin position="135"/>
        <end position="296"/>
    </location>
</feature>
<accession>A0ABM8YTG4</accession>
<gene>
    <name evidence="3" type="ORF">BACCIP111883_04097</name>
</gene>
<dbReference type="InterPro" id="IPR050900">
    <property type="entry name" value="Transposase_IS3/IS150/IS904"/>
</dbReference>
<evidence type="ECO:0000313" key="3">
    <source>
        <dbReference type="EMBL" id="CAG9623296.1"/>
    </source>
</evidence>
<evidence type="ECO:0000256" key="1">
    <source>
        <dbReference type="ARBA" id="ARBA00002286"/>
    </source>
</evidence>
<dbReference type="Pfam" id="PF00665">
    <property type="entry name" value="rve"/>
    <property type="match status" value="1"/>
</dbReference>
<dbReference type="InterPro" id="IPR036397">
    <property type="entry name" value="RNaseH_sf"/>
</dbReference>
<dbReference type="PROSITE" id="PS50994">
    <property type="entry name" value="INTEGRASE"/>
    <property type="match status" value="1"/>
</dbReference>
<dbReference type="Pfam" id="PF13276">
    <property type="entry name" value="HTH_21"/>
    <property type="match status" value="1"/>
</dbReference>
<reference evidence="3 4" key="1">
    <citation type="submission" date="2021-10" db="EMBL/GenBank/DDBJ databases">
        <authorList>
            <person name="Criscuolo A."/>
        </authorList>
    </citation>
    <scope>NUCLEOTIDE SEQUENCE [LARGE SCALE GENOMIC DNA]</scope>
    <source>
        <strain evidence="4">CIP 111883</strain>
    </source>
</reference>
<dbReference type="Pfam" id="PF13333">
    <property type="entry name" value="rve_2"/>
    <property type="match status" value="1"/>
</dbReference>
<comment type="caution">
    <text evidence="3">The sequence shown here is derived from an EMBL/GenBank/DDBJ whole genome shotgun (WGS) entry which is preliminary data.</text>
</comment>
<name>A0ABM8YTG4_9BACI</name>
<sequence length="296" mass="35273">MKGGIDLKPRRLYQVIDDLSKQAHSIKLLCHLTKVSRSGYYKWVKRKAVPSEKQLEDEKIKQKIIECHKKCKGIYGYRRIQIGLKRTYEIHINHKKIQRLLSELGIKSIIRRKRIYYGKKEPYLISNNFLNRAFYASRPNEKWVTDITYLIFNGQKLYLSAIKDLYNNEVVAYQISRRNDNKLVLDTFNKAIRGRNVKGMILHSDQGYQYTSHVYNQLLKRHKVKVSMSRKGNCWDNASMESFFSHFKSECFNLFTFKTSQEVRKAIKNYILFYNQERFQNKLNNLTPIEYRSQAS</sequence>